<evidence type="ECO:0000256" key="1">
    <source>
        <dbReference type="SAM" id="SignalP"/>
    </source>
</evidence>
<dbReference type="RefSeq" id="WP_266345015.1">
    <property type="nucleotide sequence ID" value="NZ_JBEPSM010000003.1"/>
</dbReference>
<feature type="signal peptide" evidence="1">
    <location>
        <begin position="1"/>
        <end position="20"/>
    </location>
</feature>
<proteinExistence type="predicted"/>
<gene>
    <name evidence="2" type="ORF">ABIE08_003978</name>
</gene>
<evidence type="ECO:0008006" key="4">
    <source>
        <dbReference type="Google" id="ProtNLM"/>
    </source>
</evidence>
<name>A0ABV2R426_9HYPH</name>
<comment type="caution">
    <text evidence="2">The sequence shown here is derived from an EMBL/GenBank/DDBJ whole genome shotgun (WGS) entry which is preliminary data.</text>
</comment>
<evidence type="ECO:0000313" key="3">
    <source>
        <dbReference type="Proteomes" id="UP001549321"/>
    </source>
</evidence>
<evidence type="ECO:0000313" key="2">
    <source>
        <dbReference type="EMBL" id="MET4636027.1"/>
    </source>
</evidence>
<organism evidence="2 3">
    <name type="scientific">Kaistia defluvii</name>
    <dbReference type="NCBI Taxonomy" id="410841"/>
    <lineage>
        <taxon>Bacteria</taxon>
        <taxon>Pseudomonadati</taxon>
        <taxon>Pseudomonadota</taxon>
        <taxon>Alphaproteobacteria</taxon>
        <taxon>Hyphomicrobiales</taxon>
        <taxon>Kaistiaceae</taxon>
        <taxon>Kaistia</taxon>
    </lineage>
</organism>
<feature type="chain" id="PRO_5046632463" description="PepSY domain-containing protein" evidence="1">
    <location>
        <begin position="21"/>
        <end position="97"/>
    </location>
</feature>
<dbReference type="Proteomes" id="UP001549321">
    <property type="component" value="Unassembled WGS sequence"/>
</dbReference>
<dbReference type="EMBL" id="JBEPSM010000003">
    <property type="protein sequence ID" value="MET4636027.1"/>
    <property type="molecule type" value="Genomic_DNA"/>
</dbReference>
<accession>A0ABV2R426</accession>
<keyword evidence="1" id="KW-0732">Signal</keyword>
<reference evidence="2 3" key="1">
    <citation type="submission" date="2024-06" db="EMBL/GenBank/DDBJ databases">
        <title>Sorghum-associated microbial communities from plants grown in Nebraska, USA.</title>
        <authorList>
            <person name="Schachtman D."/>
        </authorList>
    </citation>
    <scope>NUCLEOTIDE SEQUENCE [LARGE SCALE GENOMIC DNA]</scope>
    <source>
        <strain evidence="2 3">3207</strain>
    </source>
</reference>
<protein>
    <recommendedName>
        <fullName evidence="4">PepSY domain-containing protein</fullName>
    </recommendedName>
</protein>
<sequence length="97" mass="9843">MKNLVFAGLLIAASAAPAFAEEAKTPAVAGEQTNPAAPVAGANSFTEDQARARVTDAGYTDVSALVKDAEGIWRGKASKGGAMMDVAVDFQGNVTSK</sequence>
<keyword evidence="3" id="KW-1185">Reference proteome</keyword>